<dbReference type="Pfam" id="PF00005">
    <property type="entry name" value="ABC_tran"/>
    <property type="match status" value="1"/>
</dbReference>
<dbReference type="RefSeq" id="WP_079464060.1">
    <property type="nucleotide sequence ID" value="NZ_CP033934.1"/>
</dbReference>
<evidence type="ECO:0000256" key="2">
    <source>
        <dbReference type="ARBA" id="ARBA00022741"/>
    </source>
</evidence>
<dbReference type="Proteomes" id="UP000190669">
    <property type="component" value="Unassembled WGS sequence"/>
</dbReference>
<feature type="domain" description="ABC transporter" evidence="4">
    <location>
        <begin position="4"/>
        <end position="220"/>
    </location>
</feature>
<dbReference type="EMBL" id="UAVR01000008">
    <property type="protein sequence ID" value="SQA89157.1"/>
    <property type="molecule type" value="Genomic_DNA"/>
</dbReference>
<comment type="caution">
    <text evidence="6">The sequence shown here is derived from an EMBL/GenBank/DDBJ whole genome shotgun (WGS) entry which is preliminary data.</text>
</comment>
<reference evidence="5 7" key="1">
    <citation type="submission" date="2017-02" db="EMBL/GenBank/DDBJ databases">
        <authorList>
            <person name="Varghese N."/>
            <person name="Submissions S."/>
        </authorList>
    </citation>
    <scope>NUCLEOTIDE SEQUENCE [LARGE SCALE GENOMIC DNA]</scope>
    <source>
        <strain evidence="5 7">DSM 16775</strain>
    </source>
</reference>
<dbReference type="PANTHER" id="PTHR42939:SF1">
    <property type="entry name" value="ABC TRANSPORTER ATP-BINDING PROTEIN ALBC-RELATED"/>
    <property type="match status" value="1"/>
</dbReference>
<proteinExistence type="predicted"/>
<dbReference type="PANTHER" id="PTHR42939">
    <property type="entry name" value="ABC TRANSPORTER ATP-BINDING PROTEIN ALBC-RELATED"/>
    <property type="match status" value="1"/>
</dbReference>
<dbReference type="GO" id="GO:0005524">
    <property type="term" value="F:ATP binding"/>
    <property type="evidence" value="ECO:0007669"/>
    <property type="project" value="UniProtKB-KW"/>
</dbReference>
<accession>A0AAX2IJF1</accession>
<evidence type="ECO:0000313" key="6">
    <source>
        <dbReference type="EMBL" id="SQA89157.1"/>
    </source>
</evidence>
<keyword evidence="7" id="KW-1185">Reference proteome</keyword>
<dbReference type="PROSITE" id="PS50893">
    <property type="entry name" value="ABC_TRANSPORTER_2"/>
    <property type="match status" value="1"/>
</dbReference>
<sequence length="220" mass="25386">MSILHIDSLTKSYRSKKILQDIYLRCETGKIIGVLGRIGEGKTTLLQIIFGTIKADFQFIKLNNEILTKQSDRKNKIAYLSQQPMFPKNIKVRKLISLFCDSKNTEKLYSLNLVQPFLDKSLRNLSGGETKLMEVLIIIYSKAEFILLEQPYSGLSPIFTEKLKKIIKEISKEKGFIISDFNAQQAIDISDKIYLLSDSHLKPIKDLKELQQYYYLPKNI</sequence>
<evidence type="ECO:0000313" key="5">
    <source>
        <dbReference type="EMBL" id="SKB47612.1"/>
    </source>
</evidence>
<dbReference type="EMBL" id="FUZE01000002">
    <property type="protein sequence ID" value="SKB47612.1"/>
    <property type="molecule type" value="Genomic_DNA"/>
</dbReference>
<dbReference type="KEGG" id="cbp:EB354_14885"/>
<dbReference type="InterPro" id="IPR003439">
    <property type="entry name" value="ABC_transporter-like_ATP-bd"/>
</dbReference>
<name>A0AAX2IJF1_9FLAO</name>
<dbReference type="InterPro" id="IPR051782">
    <property type="entry name" value="ABC_Transporter_VariousFunc"/>
</dbReference>
<protein>
    <submittedName>
        <fullName evidence="5">ABC-type lipopolysaccharide export system, ATPase component</fullName>
    </submittedName>
    <submittedName>
        <fullName evidence="6">Lipopolysaccharide export system ATP-binding protein LptB</fullName>
        <ecNumber evidence="6">3.6.3.-</ecNumber>
    </submittedName>
</protein>
<dbReference type="InterPro" id="IPR027417">
    <property type="entry name" value="P-loop_NTPase"/>
</dbReference>
<dbReference type="SUPFAM" id="SSF52540">
    <property type="entry name" value="P-loop containing nucleoside triphosphate hydrolases"/>
    <property type="match status" value="1"/>
</dbReference>
<dbReference type="Gene3D" id="3.40.50.300">
    <property type="entry name" value="P-loop containing nucleotide triphosphate hydrolases"/>
    <property type="match status" value="1"/>
</dbReference>
<dbReference type="GO" id="GO:0016887">
    <property type="term" value="F:ATP hydrolysis activity"/>
    <property type="evidence" value="ECO:0007669"/>
    <property type="project" value="InterPro"/>
</dbReference>
<keyword evidence="2" id="KW-0547">Nucleotide-binding</keyword>
<keyword evidence="6" id="KW-0378">Hydrolase</keyword>
<reference evidence="6 8" key="2">
    <citation type="submission" date="2018-06" db="EMBL/GenBank/DDBJ databases">
        <authorList>
            <consortium name="Pathogen Informatics"/>
            <person name="Doyle S."/>
        </authorList>
    </citation>
    <scope>NUCLEOTIDE SEQUENCE [LARGE SCALE GENOMIC DNA]</scope>
    <source>
        <strain evidence="6 8">NCTC11212</strain>
    </source>
</reference>
<organism evidence="6 8">
    <name type="scientific">Chryseobacterium balustinum</name>
    <dbReference type="NCBI Taxonomy" id="246"/>
    <lineage>
        <taxon>Bacteria</taxon>
        <taxon>Pseudomonadati</taxon>
        <taxon>Bacteroidota</taxon>
        <taxon>Flavobacteriia</taxon>
        <taxon>Flavobacteriales</taxon>
        <taxon>Weeksellaceae</taxon>
        <taxon>Chryseobacterium group</taxon>
        <taxon>Chryseobacterium</taxon>
    </lineage>
</organism>
<dbReference type="AlphaFoldDB" id="A0AAX2IJF1"/>
<dbReference type="Proteomes" id="UP000251937">
    <property type="component" value="Unassembled WGS sequence"/>
</dbReference>
<evidence type="ECO:0000313" key="8">
    <source>
        <dbReference type="Proteomes" id="UP000251937"/>
    </source>
</evidence>
<evidence type="ECO:0000313" key="7">
    <source>
        <dbReference type="Proteomes" id="UP000190669"/>
    </source>
</evidence>
<gene>
    <name evidence="6" type="primary">lptB_1</name>
    <name evidence="6" type="ORF">NCTC11212_01723</name>
    <name evidence="5" type="ORF">SAMN05421800_102112</name>
</gene>
<keyword evidence="1" id="KW-0813">Transport</keyword>
<keyword evidence="3 6" id="KW-0067">ATP-binding</keyword>
<evidence type="ECO:0000256" key="1">
    <source>
        <dbReference type="ARBA" id="ARBA00022448"/>
    </source>
</evidence>
<evidence type="ECO:0000259" key="4">
    <source>
        <dbReference type="PROSITE" id="PS50893"/>
    </source>
</evidence>
<evidence type="ECO:0000256" key="3">
    <source>
        <dbReference type="ARBA" id="ARBA00022840"/>
    </source>
</evidence>
<dbReference type="EC" id="3.6.3.-" evidence="6"/>